<evidence type="ECO:0000313" key="3">
    <source>
        <dbReference type="EMBL" id="WYJ91005.1"/>
    </source>
</evidence>
<feature type="domain" description="Helix-hairpin-helix DNA-binding motif class 1" evidence="1">
    <location>
        <begin position="331"/>
        <end position="350"/>
    </location>
</feature>
<dbReference type="SUPFAM" id="SSF47781">
    <property type="entry name" value="RuvA domain 2-like"/>
    <property type="match status" value="1"/>
</dbReference>
<dbReference type="InterPro" id="IPR003583">
    <property type="entry name" value="Hlx-hairpin-Hlx_DNA-bd_motif"/>
</dbReference>
<dbReference type="EMBL" id="CP147247">
    <property type="protein sequence ID" value="WYJ91005.1"/>
    <property type="molecule type" value="Genomic_DNA"/>
</dbReference>
<dbReference type="Pfam" id="PF12836">
    <property type="entry name" value="HHH_3"/>
    <property type="match status" value="1"/>
</dbReference>
<evidence type="ECO:0000313" key="2">
    <source>
        <dbReference type="EMBL" id="OTP17398.1"/>
    </source>
</evidence>
<dbReference type="Gene3D" id="1.10.150.320">
    <property type="entry name" value="Photosystem II 12 kDa extrinsic protein"/>
    <property type="match status" value="1"/>
</dbReference>
<dbReference type="PANTHER" id="PTHR21180:SF32">
    <property type="entry name" value="ENDONUCLEASE_EXONUCLEASE_PHOSPHATASE FAMILY DOMAIN-CONTAINING PROTEIN 1"/>
    <property type="match status" value="1"/>
</dbReference>
<organism evidence="2">
    <name type="scientific">Candidatus Enterococcus clewellii</name>
    <dbReference type="NCBI Taxonomy" id="1834193"/>
    <lineage>
        <taxon>Bacteria</taxon>
        <taxon>Bacillati</taxon>
        <taxon>Bacillota</taxon>
        <taxon>Bacilli</taxon>
        <taxon>Lactobacillales</taxon>
        <taxon>Enterococcaceae</taxon>
        <taxon>Enterococcus</taxon>
    </lineage>
</organism>
<dbReference type="GO" id="GO:0006281">
    <property type="term" value="P:DNA repair"/>
    <property type="evidence" value="ECO:0007669"/>
    <property type="project" value="InterPro"/>
</dbReference>
<dbReference type="GO" id="GO:0015627">
    <property type="term" value="C:type II protein secretion system complex"/>
    <property type="evidence" value="ECO:0007669"/>
    <property type="project" value="TreeGrafter"/>
</dbReference>
<gene>
    <name evidence="2" type="ORF">A5888_001536</name>
    <name evidence="3" type="ORF">A5888_002773</name>
</gene>
<sequence>MKTKSMFSYLVVVGAVFGGALGFGNEQAEAKMIIEGNEETRLQFIPTIQQDGNLSITRTAEGSVWEKWSLGMKRDLGDFWGGEPGRPQVAYVTGGMVTEFDGFNEVNGIFRVDSSLLKELDETVDDTGYYIFDSQNTNQVNIGYTRTEQRTQYFEGSEETYENSKSGVLFSEAHSLAVAVDLLKSSYVEQGIISVHPVLRFEAALVQGDSTAQFAVGNNVNYNYFNYGTTPVYGGSESSFVYSYHGSDYQEFYLPFAEGFSGPTKMFIDVDAKTIGQQTEYSFRNFQVVLERYVPITMASYEELLLLDGIGTTLAQRIIDYRETTGFNSLDDLQNVKGIGPATIAKIKAQGLARVDSYFN</sequence>
<dbReference type="AlphaFoldDB" id="A0A242K9E1"/>
<dbReference type="PANTHER" id="PTHR21180">
    <property type="entry name" value="ENDONUCLEASE/EXONUCLEASE/PHOSPHATASE FAMILY DOMAIN-CONTAINING PROTEIN 1"/>
    <property type="match status" value="1"/>
</dbReference>
<protein>
    <recommendedName>
        <fullName evidence="1">Helix-hairpin-helix DNA-binding motif class 1 domain-containing protein</fullName>
    </recommendedName>
</protein>
<dbReference type="RefSeq" id="WP_212647189.1">
    <property type="nucleotide sequence ID" value="NZ_CP147247.1"/>
</dbReference>
<accession>A0A242K9E1</accession>
<dbReference type="SMART" id="SM00278">
    <property type="entry name" value="HhH1"/>
    <property type="match status" value="2"/>
</dbReference>
<dbReference type="GO" id="GO:0003677">
    <property type="term" value="F:DNA binding"/>
    <property type="evidence" value="ECO:0007669"/>
    <property type="project" value="InterPro"/>
</dbReference>
<dbReference type="InterPro" id="IPR051675">
    <property type="entry name" value="Endo/Exo/Phosphatase_dom_1"/>
</dbReference>
<proteinExistence type="predicted"/>
<name>A0A242K9E1_9ENTE</name>
<evidence type="ECO:0000259" key="1">
    <source>
        <dbReference type="SMART" id="SM00278"/>
    </source>
</evidence>
<dbReference type="EMBL" id="NGMM01000002">
    <property type="protein sequence ID" value="OTP17398.1"/>
    <property type="molecule type" value="Genomic_DNA"/>
</dbReference>
<reference evidence="3" key="3">
    <citation type="submission" date="2024-03" db="EMBL/GenBank/DDBJ databases">
        <title>The Genome Sequence of Enterococcus sp. DIV0242b.</title>
        <authorList>
            <consortium name="The Broad Institute Genomics Platform"/>
            <consortium name="The Broad Institute Microbial Omics Core"/>
            <consortium name="The Broad Institute Genomic Center for Infectious Diseases"/>
            <person name="Earl A."/>
            <person name="Manson A."/>
            <person name="Gilmore M."/>
            <person name="Schwartman J."/>
            <person name="Shea T."/>
            <person name="Abouelleil A."/>
            <person name="Cao P."/>
            <person name="Chapman S."/>
            <person name="Cusick C."/>
            <person name="Young S."/>
            <person name="Neafsey D."/>
            <person name="Nusbaum C."/>
            <person name="Birren B."/>
        </authorList>
    </citation>
    <scope>NUCLEOTIDE SEQUENCE</scope>
    <source>
        <strain evidence="3">9E7_DIV0242</strain>
    </source>
</reference>
<dbReference type="Proteomes" id="UP000195141">
    <property type="component" value="Chromosome"/>
</dbReference>
<feature type="domain" description="Helix-hairpin-helix DNA-binding motif class 1" evidence="1">
    <location>
        <begin position="302"/>
        <end position="321"/>
    </location>
</feature>
<reference evidence="2" key="1">
    <citation type="submission" date="2017-05" db="EMBL/GenBank/DDBJ databases">
        <title>The Genome Sequence of Enterococcus sp. 9E7_DIV0242.</title>
        <authorList>
            <consortium name="The Broad Institute Genomics Platform"/>
            <consortium name="The Broad Institute Genomic Center for Infectious Diseases"/>
            <person name="Earl A."/>
            <person name="Manson A."/>
            <person name="Schwartman J."/>
            <person name="Gilmore M."/>
            <person name="Abouelleil A."/>
            <person name="Cao P."/>
            <person name="Chapman S."/>
            <person name="Cusick C."/>
            <person name="Shea T."/>
            <person name="Young S."/>
            <person name="Neafsey D."/>
            <person name="Nusbaum C."/>
            <person name="Birren B."/>
        </authorList>
    </citation>
    <scope>NUCLEOTIDE SEQUENCE [LARGE SCALE GENOMIC DNA]</scope>
    <source>
        <strain evidence="2">9E7_DIV0242</strain>
    </source>
</reference>
<dbReference type="InterPro" id="IPR010994">
    <property type="entry name" value="RuvA_2-like"/>
</dbReference>
<evidence type="ECO:0000313" key="4">
    <source>
        <dbReference type="Proteomes" id="UP000195141"/>
    </source>
</evidence>
<dbReference type="GO" id="GO:0015628">
    <property type="term" value="P:protein secretion by the type II secretion system"/>
    <property type="evidence" value="ECO:0007669"/>
    <property type="project" value="TreeGrafter"/>
</dbReference>
<reference evidence="3" key="2">
    <citation type="submission" date="2017-05" db="EMBL/GenBank/DDBJ databases">
        <authorList>
            <consortium name="The Broad Institute Genomics Platform"/>
            <consortium name="The Broad Institute Genomic Center for Infectious Diseases"/>
            <person name="Earl A."/>
            <person name="Manson A."/>
            <person name="Schwartman J."/>
            <person name="Gilmore M."/>
            <person name="Abouelleil A."/>
            <person name="Cao P."/>
            <person name="Chapman S."/>
            <person name="Cusick C."/>
            <person name="Shea T."/>
            <person name="Young S."/>
            <person name="Neafsey D."/>
            <person name="Nusbaum C."/>
            <person name="Birren B."/>
        </authorList>
    </citation>
    <scope>NUCLEOTIDE SEQUENCE</scope>
    <source>
        <strain evidence="3">9E7_DIV0242</strain>
    </source>
</reference>
<keyword evidence="4" id="KW-1185">Reference proteome</keyword>